<keyword evidence="8" id="KW-0503">Monooxygenase</keyword>
<keyword evidence="11" id="KW-1185">Reference proteome</keyword>
<evidence type="ECO:0000256" key="4">
    <source>
        <dbReference type="ARBA" id="ARBA00022617"/>
    </source>
</evidence>
<evidence type="ECO:0000256" key="9">
    <source>
        <dbReference type="ARBA" id="ARBA00055433"/>
    </source>
</evidence>
<evidence type="ECO:0000256" key="6">
    <source>
        <dbReference type="ARBA" id="ARBA00023002"/>
    </source>
</evidence>
<keyword evidence="7" id="KW-0408">Iron</keyword>
<dbReference type="SUPFAM" id="SSF48264">
    <property type="entry name" value="Cytochrome P450"/>
    <property type="match status" value="1"/>
</dbReference>
<dbReference type="CDD" id="cd11031">
    <property type="entry name" value="Cyp158A-like"/>
    <property type="match status" value="1"/>
</dbReference>
<gene>
    <name evidence="10" type="ORF">A4R43_38465</name>
</gene>
<protein>
    <submittedName>
        <fullName evidence="10">Cytochrome</fullName>
    </submittedName>
</protein>
<dbReference type="FunFam" id="1.10.630.10:FF:000018">
    <property type="entry name" value="Cytochrome P450 monooxygenase"/>
    <property type="match status" value="1"/>
</dbReference>
<dbReference type="PANTHER" id="PTHR46696:SF5">
    <property type="entry name" value="CYTOCHROME P450 BJ-1"/>
    <property type="match status" value="1"/>
</dbReference>
<dbReference type="InterPro" id="IPR036396">
    <property type="entry name" value="Cyt_P450_sf"/>
</dbReference>
<evidence type="ECO:0000313" key="11">
    <source>
        <dbReference type="Proteomes" id="UP000250434"/>
    </source>
</evidence>
<dbReference type="GO" id="GO:0016705">
    <property type="term" value="F:oxidoreductase activity, acting on paired donors, with incorporation or reduction of molecular oxygen"/>
    <property type="evidence" value="ECO:0007669"/>
    <property type="project" value="InterPro"/>
</dbReference>
<dbReference type="OrthoDB" id="3804058at2"/>
<keyword evidence="5" id="KW-0479">Metal-binding</keyword>
<organism evidence="10 11">
    <name type="scientific">Amycolatopsis albispora</name>
    <dbReference type="NCBI Taxonomy" id="1804986"/>
    <lineage>
        <taxon>Bacteria</taxon>
        <taxon>Bacillati</taxon>
        <taxon>Actinomycetota</taxon>
        <taxon>Actinomycetes</taxon>
        <taxon>Pseudonocardiales</taxon>
        <taxon>Pseudonocardiaceae</taxon>
        <taxon>Amycolatopsis</taxon>
    </lineage>
</organism>
<dbReference type="Proteomes" id="UP000250434">
    <property type="component" value="Chromosome"/>
</dbReference>
<dbReference type="PRINTS" id="PR00359">
    <property type="entry name" value="BP450"/>
</dbReference>
<sequence length="397" mass="42825">MTTSQDELPSLATEREGLLRLRPSTLLQELQEQAPICRVRTPAGDEAWLVTRYAEVKQLLMDERIGRSHLDPASAPRYVDNPLLDMLIIPDHEAARDAHKQARAWLAPNFTARRVLNLKPRVEEIAASTLDSFVESGPPADLHGGFSFPFALLVLCELIGVPLEERDRILEPLQQMGGVDDRDGAEGGMGAIFAYAAELGARKRENPGEDVISRMVQNGATDEQVGPIAANLLFAGLESVASHIDLGVALLSANPDQRDAALSDQGKLATAVEEVLRAAKAGGSALPRYASEDIEVGGVTIRAGDLVLIDFTLANFDSQAFDDPSRFDVTRTPNAHLTFAHGIWHCIGAPLARVQLQVAYSALFTRLPGLRLAVPVEELQMRGGGLADGLGGLPVTW</sequence>
<dbReference type="EMBL" id="CP015163">
    <property type="protein sequence ID" value="AXB47622.1"/>
    <property type="molecule type" value="Genomic_DNA"/>
</dbReference>
<evidence type="ECO:0000313" key="10">
    <source>
        <dbReference type="EMBL" id="AXB47622.1"/>
    </source>
</evidence>
<keyword evidence="4" id="KW-0349">Heme</keyword>
<dbReference type="KEGG" id="aab:A4R43_38465"/>
<reference evidence="10 11" key="1">
    <citation type="submission" date="2016-04" db="EMBL/GenBank/DDBJ databases">
        <title>Complete genome sequence and analysis of deep-sea sediment isolate, Amycolatopsis sp. WP1.</title>
        <authorList>
            <person name="Wang H."/>
            <person name="Chen S."/>
            <person name="Wu Q."/>
        </authorList>
    </citation>
    <scope>NUCLEOTIDE SEQUENCE [LARGE SCALE GENOMIC DNA]</scope>
    <source>
        <strain evidence="10 11">WP1</strain>
    </source>
</reference>
<dbReference type="AlphaFoldDB" id="A0A344LHU8"/>
<comment type="cofactor">
    <cofactor evidence="1">
        <name>heme</name>
        <dbReference type="ChEBI" id="CHEBI:30413"/>
    </cofactor>
</comment>
<comment type="function">
    <text evidence="9">Involved in the coupling of aromatic side chains of the heptapeptide of vancomycin.</text>
</comment>
<evidence type="ECO:0000256" key="8">
    <source>
        <dbReference type="ARBA" id="ARBA00023033"/>
    </source>
</evidence>
<dbReference type="RefSeq" id="WP_113696679.1">
    <property type="nucleotide sequence ID" value="NZ_CP015163.1"/>
</dbReference>
<evidence type="ECO:0000256" key="2">
    <source>
        <dbReference type="ARBA" id="ARBA00004660"/>
    </source>
</evidence>
<dbReference type="GO" id="GO:0020037">
    <property type="term" value="F:heme binding"/>
    <property type="evidence" value="ECO:0007669"/>
    <property type="project" value="InterPro"/>
</dbReference>
<proteinExistence type="inferred from homology"/>
<evidence type="ECO:0000256" key="1">
    <source>
        <dbReference type="ARBA" id="ARBA00001971"/>
    </source>
</evidence>
<dbReference type="GO" id="GO:0005506">
    <property type="term" value="F:iron ion binding"/>
    <property type="evidence" value="ECO:0007669"/>
    <property type="project" value="InterPro"/>
</dbReference>
<dbReference type="InterPro" id="IPR001128">
    <property type="entry name" value="Cyt_P450"/>
</dbReference>
<dbReference type="GO" id="GO:0004497">
    <property type="term" value="F:monooxygenase activity"/>
    <property type="evidence" value="ECO:0007669"/>
    <property type="project" value="UniProtKB-KW"/>
</dbReference>
<dbReference type="Gene3D" id="1.10.630.10">
    <property type="entry name" value="Cytochrome P450"/>
    <property type="match status" value="1"/>
</dbReference>
<name>A0A344LHU8_9PSEU</name>
<evidence type="ECO:0000256" key="3">
    <source>
        <dbReference type="ARBA" id="ARBA00010617"/>
    </source>
</evidence>
<dbReference type="InterPro" id="IPR002397">
    <property type="entry name" value="Cyt_P450_B"/>
</dbReference>
<accession>A0A344LHU8</accession>
<keyword evidence="6" id="KW-0560">Oxidoreductase</keyword>
<comment type="pathway">
    <text evidence="2">Antibiotic biosynthesis; vancomycin biosynthesis.</text>
</comment>
<dbReference type="PANTHER" id="PTHR46696">
    <property type="entry name" value="P450, PUTATIVE (EUROFUNG)-RELATED"/>
    <property type="match status" value="1"/>
</dbReference>
<dbReference type="Pfam" id="PF00067">
    <property type="entry name" value="p450"/>
    <property type="match status" value="1"/>
</dbReference>
<comment type="similarity">
    <text evidence="3">Belongs to the cytochrome P450 family.</text>
</comment>
<evidence type="ECO:0000256" key="5">
    <source>
        <dbReference type="ARBA" id="ARBA00022723"/>
    </source>
</evidence>
<evidence type="ECO:0000256" key="7">
    <source>
        <dbReference type="ARBA" id="ARBA00023004"/>
    </source>
</evidence>